<keyword evidence="1" id="KW-0677">Repeat</keyword>
<dbReference type="SMART" id="SM00248">
    <property type="entry name" value="ANK"/>
    <property type="match status" value="10"/>
</dbReference>
<dbReference type="PROSITE" id="PS50088">
    <property type="entry name" value="ANK_REPEAT"/>
    <property type="match status" value="1"/>
</dbReference>
<reference evidence="5 6" key="1">
    <citation type="journal article" date="2023" name="IMA Fungus">
        <title>Comparative genomic study of the Penicillium genus elucidates a diverse pangenome and 15 lateral gene transfer events.</title>
        <authorList>
            <person name="Petersen C."/>
            <person name="Sorensen T."/>
            <person name="Nielsen M.R."/>
            <person name="Sondergaard T.E."/>
            <person name="Sorensen J.L."/>
            <person name="Fitzpatrick D.A."/>
            <person name="Frisvad J.C."/>
            <person name="Nielsen K.L."/>
        </authorList>
    </citation>
    <scope>NUCLEOTIDE SEQUENCE [LARGE SCALE GENOMIC DNA]</scope>
    <source>
        <strain evidence="5 6">IBT 35679</strain>
    </source>
</reference>
<dbReference type="SUPFAM" id="SSF48403">
    <property type="entry name" value="Ankyrin repeat"/>
    <property type="match status" value="2"/>
</dbReference>
<dbReference type="InterPro" id="IPR036770">
    <property type="entry name" value="Ankyrin_rpt-contain_sf"/>
</dbReference>
<proteinExistence type="predicted"/>
<evidence type="ECO:0000256" key="3">
    <source>
        <dbReference type="PROSITE-ProRule" id="PRU00023"/>
    </source>
</evidence>
<dbReference type="PANTHER" id="PTHR24198:SF165">
    <property type="entry name" value="ANKYRIN REPEAT-CONTAINING PROTEIN-RELATED"/>
    <property type="match status" value="1"/>
</dbReference>
<dbReference type="Proteomes" id="UP001220324">
    <property type="component" value="Unassembled WGS sequence"/>
</dbReference>
<dbReference type="Gene3D" id="1.25.40.20">
    <property type="entry name" value="Ankyrin repeat-containing domain"/>
    <property type="match status" value="4"/>
</dbReference>
<evidence type="ECO:0000256" key="2">
    <source>
        <dbReference type="ARBA" id="ARBA00023043"/>
    </source>
</evidence>
<evidence type="ECO:0000259" key="4">
    <source>
        <dbReference type="PROSITE" id="PS50181"/>
    </source>
</evidence>
<dbReference type="Pfam" id="PF12796">
    <property type="entry name" value="Ank_2"/>
    <property type="match status" value="3"/>
</dbReference>
<dbReference type="EMBL" id="JAQIZZ010000002">
    <property type="protein sequence ID" value="KAJ5552702.1"/>
    <property type="molecule type" value="Genomic_DNA"/>
</dbReference>
<comment type="caution">
    <text evidence="5">The sequence shown here is derived from an EMBL/GenBank/DDBJ whole genome shotgun (WGS) entry which is preliminary data.</text>
</comment>
<name>A0AAD6GHN8_9EURO</name>
<dbReference type="PROSITE" id="PS50297">
    <property type="entry name" value="ANK_REP_REGION"/>
    <property type="match status" value="1"/>
</dbReference>
<sequence length="687" mass="76527">MARLIDLPTELLREIIQHVTYTIDLSALSQVNHHFHFLANAILDVHLRQVFQSGITHLDREALYSACRNGNDACVRRLLKAGIQVSVPRFGSHPIIIAAQKGHPKVVQAFLDYGVDPNPPTGFFGCEGSYGNPLTAAVKGGHESVVSLLIDRGVDLEFGRLERANVYQPLSIATQGHYVSLVKLLLDHGCNPHTPDFLPSDWPENSAWRIAAGHDLDILQMFIEKGAGLIFAPSSSLDPRNSYQWVLLDALRQDNLPLAKFLLKQGIRLENPFPLYSHVLEHVQNKDPLRIIGLVAGRNPQDSEFLLGMIDLEGIISGEDLRPIVSLMVGAISGGHYSLTRLLLDADRTSKCPIVCFEEWKDHLSSCMVIAIKHGHINLVNLLLDYGADPRGVVRDLQTRDGYCPPVFIAAERGFTDILKLLLDRGANPFPRQPRTLFEVVTCHSFSEPSIESARLLVERDIVTPKTGDSHKVLAQAVMGGAEIFMLVVEHMSIELQGENPDHQKAMVKAVQCGDTTIIEFFLRTGFDPNTAITSRSLLALAAAGEYNSPGLGEGAVDLLIRYGADIEWRPPQHCLTPLFKAIVNGDTFSPSRVEAVRVLLRKGADPFVVGGCRRCEKVLFVEHAKTAQNFDIEVIKVFLEFFDESMTPFSVVEPMIKEIAQRTRNTELAELLWRWYWRNIYPCPKD</sequence>
<keyword evidence="2 3" id="KW-0040">ANK repeat</keyword>
<dbReference type="PROSITE" id="PS50181">
    <property type="entry name" value="FBOX"/>
    <property type="match status" value="1"/>
</dbReference>
<gene>
    <name evidence="5" type="ORF">N7494_002080</name>
</gene>
<evidence type="ECO:0000313" key="5">
    <source>
        <dbReference type="EMBL" id="KAJ5552702.1"/>
    </source>
</evidence>
<evidence type="ECO:0000256" key="1">
    <source>
        <dbReference type="ARBA" id="ARBA00022737"/>
    </source>
</evidence>
<protein>
    <recommendedName>
        <fullName evidence="4">F-box domain-containing protein</fullName>
    </recommendedName>
</protein>
<dbReference type="InterPro" id="IPR002110">
    <property type="entry name" value="Ankyrin_rpt"/>
</dbReference>
<evidence type="ECO:0000313" key="6">
    <source>
        <dbReference type="Proteomes" id="UP001220324"/>
    </source>
</evidence>
<feature type="repeat" description="ANK" evidence="3">
    <location>
        <begin position="90"/>
        <end position="122"/>
    </location>
</feature>
<dbReference type="AlphaFoldDB" id="A0AAD6GHN8"/>
<dbReference type="CDD" id="cd09917">
    <property type="entry name" value="F-box_SF"/>
    <property type="match status" value="1"/>
</dbReference>
<organism evidence="5 6">
    <name type="scientific">Penicillium frequentans</name>
    <dbReference type="NCBI Taxonomy" id="3151616"/>
    <lineage>
        <taxon>Eukaryota</taxon>
        <taxon>Fungi</taxon>
        <taxon>Dikarya</taxon>
        <taxon>Ascomycota</taxon>
        <taxon>Pezizomycotina</taxon>
        <taxon>Eurotiomycetes</taxon>
        <taxon>Eurotiomycetidae</taxon>
        <taxon>Eurotiales</taxon>
        <taxon>Aspergillaceae</taxon>
        <taxon>Penicillium</taxon>
    </lineage>
</organism>
<keyword evidence="6" id="KW-1185">Reference proteome</keyword>
<dbReference type="PANTHER" id="PTHR24198">
    <property type="entry name" value="ANKYRIN REPEAT AND PROTEIN KINASE DOMAIN-CONTAINING PROTEIN"/>
    <property type="match status" value="1"/>
</dbReference>
<accession>A0AAD6GHN8</accession>
<feature type="domain" description="F-box" evidence="4">
    <location>
        <begin position="1"/>
        <end position="50"/>
    </location>
</feature>
<dbReference type="InterPro" id="IPR001810">
    <property type="entry name" value="F-box_dom"/>
</dbReference>